<dbReference type="PANTHER" id="PTHR47171">
    <property type="entry name" value="FARA-RELATED"/>
    <property type="match status" value="1"/>
</dbReference>
<keyword evidence="9" id="KW-1185">Reference proteome</keyword>
<feature type="region of interest" description="Disordered" evidence="6">
    <location>
        <begin position="1"/>
        <end position="25"/>
    </location>
</feature>
<dbReference type="CDD" id="cd12148">
    <property type="entry name" value="fungal_TF_MHR"/>
    <property type="match status" value="1"/>
</dbReference>
<dbReference type="GO" id="GO:0006351">
    <property type="term" value="P:DNA-templated transcription"/>
    <property type="evidence" value="ECO:0007669"/>
    <property type="project" value="InterPro"/>
</dbReference>
<organism evidence="8 9">
    <name type="scientific">Zasmidium cellare ATCC 36951</name>
    <dbReference type="NCBI Taxonomy" id="1080233"/>
    <lineage>
        <taxon>Eukaryota</taxon>
        <taxon>Fungi</taxon>
        <taxon>Dikarya</taxon>
        <taxon>Ascomycota</taxon>
        <taxon>Pezizomycotina</taxon>
        <taxon>Dothideomycetes</taxon>
        <taxon>Dothideomycetidae</taxon>
        <taxon>Mycosphaerellales</taxon>
        <taxon>Mycosphaerellaceae</taxon>
        <taxon>Zasmidium</taxon>
    </lineage>
</organism>
<evidence type="ECO:0000313" key="9">
    <source>
        <dbReference type="Proteomes" id="UP000799537"/>
    </source>
</evidence>
<accession>A0A6A6CC17</accession>
<protein>
    <recommendedName>
        <fullName evidence="7">Xylanolytic transcriptional activator regulatory domain-containing protein</fullName>
    </recommendedName>
</protein>
<dbReference type="GO" id="GO:0003677">
    <property type="term" value="F:DNA binding"/>
    <property type="evidence" value="ECO:0007669"/>
    <property type="project" value="UniProtKB-KW"/>
</dbReference>
<dbReference type="InterPro" id="IPR007219">
    <property type="entry name" value="XnlR_reg_dom"/>
</dbReference>
<feature type="domain" description="Xylanolytic transcriptional activator regulatory" evidence="7">
    <location>
        <begin position="203"/>
        <end position="364"/>
    </location>
</feature>
<dbReference type="AlphaFoldDB" id="A0A6A6CC17"/>
<evidence type="ECO:0000313" key="8">
    <source>
        <dbReference type="EMBL" id="KAF2164724.1"/>
    </source>
</evidence>
<reference evidence="8" key="1">
    <citation type="journal article" date="2020" name="Stud. Mycol.">
        <title>101 Dothideomycetes genomes: a test case for predicting lifestyles and emergence of pathogens.</title>
        <authorList>
            <person name="Haridas S."/>
            <person name="Albert R."/>
            <person name="Binder M."/>
            <person name="Bloem J."/>
            <person name="Labutti K."/>
            <person name="Salamov A."/>
            <person name="Andreopoulos B."/>
            <person name="Baker S."/>
            <person name="Barry K."/>
            <person name="Bills G."/>
            <person name="Bluhm B."/>
            <person name="Cannon C."/>
            <person name="Castanera R."/>
            <person name="Culley D."/>
            <person name="Daum C."/>
            <person name="Ezra D."/>
            <person name="Gonzalez J."/>
            <person name="Henrissat B."/>
            <person name="Kuo A."/>
            <person name="Liang C."/>
            <person name="Lipzen A."/>
            <person name="Lutzoni F."/>
            <person name="Magnuson J."/>
            <person name="Mondo S."/>
            <person name="Nolan M."/>
            <person name="Ohm R."/>
            <person name="Pangilinan J."/>
            <person name="Park H.-J."/>
            <person name="Ramirez L."/>
            <person name="Alfaro M."/>
            <person name="Sun H."/>
            <person name="Tritt A."/>
            <person name="Yoshinaga Y."/>
            <person name="Zwiers L.-H."/>
            <person name="Turgeon B."/>
            <person name="Goodwin S."/>
            <person name="Spatafora J."/>
            <person name="Crous P."/>
            <person name="Grigoriev I."/>
        </authorList>
    </citation>
    <scope>NUCLEOTIDE SEQUENCE</scope>
    <source>
        <strain evidence="8">ATCC 36951</strain>
    </source>
</reference>
<dbReference type="GO" id="GO:0008270">
    <property type="term" value="F:zinc ion binding"/>
    <property type="evidence" value="ECO:0007669"/>
    <property type="project" value="InterPro"/>
</dbReference>
<dbReference type="GO" id="GO:0000981">
    <property type="term" value="F:DNA-binding transcription factor activity, RNA polymerase II-specific"/>
    <property type="evidence" value="ECO:0007669"/>
    <property type="project" value="InterPro"/>
</dbReference>
<evidence type="ECO:0000259" key="7">
    <source>
        <dbReference type="Pfam" id="PF04082"/>
    </source>
</evidence>
<dbReference type="RefSeq" id="XP_033665613.1">
    <property type="nucleotide sequence ID" value="XM_033817567.1"/>
</dbReference>
<name>A0A6A6CC17_ZASCE</name>
<sequence length="618" mass="67947">MVTTEPSFSTFRFVQSSGQPENRKRIASKACESCRRRKKRCFHAPENQEDSAHGAEHGGAGGRAANDTPSGQTVTSTFESQRGEHSLSGVQRVAYQAPQTGDTATSLSVHSATSHPRFIGDLNPEVELLTATTPARQPKNNVGVWHTESADQPHPDSGLNLSSPLSLFYGSSGSIQSQLQNIAKTQCLDICPCWQDFEILEALYFENIHPILPCVDRDTYWSSPVDSPTKALLQQIICLMTCPSPSVRGLLRLPGTEGLLSPADFARKIVAAMRLSIELALVSDKAVVIQALMAMSLIAYGRESLELTPQFFIRAVQHGYTIGLHQPGDAQRNDRTAALFCSVWSMDRLHAAMQGRPVIMHEADMAKVPKEEASNQQPEFKVLISIAMLLDKVIGLYRPGASSVEISDDDFPSFEEILEECSATDSPSHLIATLELFYHAVAILSCRYSSGPRRDSHNGRNNRQASSAMQILSIMEDSNVSETLVLMPWHSKALTHRTRARKRLAQAYKHLLPSGQVFWSAAFMAEMAGKILAERHVDESEPAQESTRGPLAPQNGVQALLENESNPPNASLDSGQPLYDSGTDWNLDDLDTILEGNLDPSISWYPQDLQELFGLDLQ</sequence>
<keyword evidence="2" id="KW-0805">Transcription regulation</keyword>
<evidence type="ECO:0000256" key="5">
    <source>
        <dbReference type="ARBA" id="ARBA00023242"/>
    </source>
</evidence>
<dbReference type="InterPro" id="IPR001138">
    <property type="entry name" value="Zn2Cys6_DnaBD"/>
</dbReference>
<evidence type="ECO:0000256" key="1">
    <source>
        <dbReference type="ARBA" id="ARBA00022833"/>
    </source>
</evidence>
<gene>
    <name evidence="8" type="ORF">M409DRAFT_67821</name>
</gene>
<keyword evidence="4" id="KW-0804">Transcription</keyword>
<evidence type="ECO:0000256" key="6">
    <source>
        <dbReference type="SAM" id="MobiDB-lite"/>
    </source>
</evidence>
<dbReference type="GeneID" id="54570839"/>
<proteinExistence type="predicted"/>
<dbReference type="EMBL" id="ML993603">
    <property type="protein sequence ID" value="KAF2164724.1"/>
    <property type="molecule type" value="Genomic_DNA"/>
</dbReference>
<keyword evidence="3" id="KW-0238">DNA-binding</keyword>
<dbReference type="InterPro" id="IPR052073">
    <property type="entry name" value="Amide_Lactam_Regulators"/>
</dbReference>
<dbReference type="PANTHER" id="PTHR47171:SF6">
    <property type="entry name" value="SPECIFIC TRANSCRIPTION FACTOR, PUTATIVE (AFU_ORTHOLOGUE AFUA_2G06130)-RELATED"/>
    <property type="match status" value="1"/>
</dbReference>
<feature type="region of interest" description="Disordered" evidence="6">
    <location>
        <begin position="45"/>
        <end position="88"/>
    </location>
</feature>
<evidence type="ECO:0000256" key="3">
    <source>
        <dbReference type="ARBA" id="ARBA00023125"/>
    </source>
</evidence>
<feature type="compositionally biased region" description="Polar residues" evidence="6">
    <location>
        <begin position="1"/>
        <end position="20"/>
    </location>
</feature>
<keyword evidence="5" id="KW-0539">Nucleus</keyword>
<dbReference type="Pfam" id="PF04082">
    <property type="entry name" value="Fungal_trans"/>
    <property type="match status" value="1"/>
</dbReference>
<evidence type="ECO:0000256" key="2">
    <source>
        <dbReference type="ARBA" id="ARBA00023015"/>
    </source>
</evidence>
<dbReference type="OrthoDB" id="10031947at2759"/>
<feature type="compositionally biased region" description="Polar residues" evidence="6">
    <location>
        <begin position="67"/>
        <end position="80"/>
    </location>
</feature>
<evidence type="ECO:0000256" key="4">
    <source>
        <dbReference type="ARBA" id="ARBA00023163"/>
    </source>
</evidence>
<dbReference type="CDD" id="cd00067">
    <property type="entry name" value="GAL4"/>
    <property type="match status" value="1"/>
</dbReference>
<dbReference type="Proteomes" id="UP000799537">
    <property type="component" value="Unassembled WGS sequence"/>
</dbReference>
<keyword evidence="1" id="KW-0862">Zinc</keyword>